<dbReference type="Pfam" id="PF13660">
    <property type="entry name" value="DUF4147"/>
    <property type="match status" value="1"/>
</dbReference>
<dbReference type="PANTHER" id="PTHR12227">
    <property type="entry name" value="GLYCERATE KINASE"/>
    <property type="match status" value="1"/>
</dbReference>
<dbReference type="GO" id="GO:0008887">
    <property type="term" value="F:glycerate kinase activity"/>
    <property type="evidence" value="ECO:0007669"/>
    <property type="project" value="InterPro"/>
</dbReference>
<dbReference type="STRING" id="379066.GAU_2625"/>
<dbReference type="Gene3D" id="3.40.50.10180">
    <property type="entry name" value="Glycerate kinase, MOFRL-like N-terminal domain"/>
    <property type="match status" value="1"/>
</dbReference>
<dbReference type="InterPro" id="IPR039760">
    <property type="entry name" value="MOFRL_protein"/>
</dbReference>
<keyword evidence="3" id="KW-0808">Transferase</keyword>
<organism evidence="3 4">
    <name type="scientific">Gemmatimonas aurantiaca (strain DSM 14586 / JCM 11422 / NBRC 100505 / T-27)</name>
    <dbReference type="NCBI Taxonomy" id="379066"/>
    <lineage>
        <taxon>Bacteria</taxon>
        <taxon>Pseudomonadati</taxon>
        <taxon>Gemmatimonadota</taxon>
        <taxon>Gemmatimonadia</taxon>
        <taxon>Gemmatimonadales</taxon>
        <taxon>Gemmatimonadaceae</taxon>
        <taxon>Gemmatimonas</taxon>
    </lineage>
</organism>
<keyword evidence="3" id="KW-0418">Kinase</keyword>
<dbReference type="AlphaFoldDB" id="C1AA69"/>
<dbReference type="EMBL" id="AP009153">
    <property type="protein sequence ID" value="BAH39667.1"/>
    <property type="molecule type" value="Genomic_DNA"/>
</dbReference>
<dbReference type="RefSeq" id="WP_015894436.1">
    <property type="nucleotide sequence ID" value="NC_012489.1"/>
</dbReference>
<dbReference type="InterPro" id="IPR038614">
    <property type="entry name" value="GK_N_sf"/>
</dbReference>
<dbReference type="OrthoDB" id="9766552at2"/>
<keyword evidence="4" id="KW-1185">Reference proteome</keyword>
<dbReference type="InterPro" id="IPR007835">
    <property type="entry name" value="MOFRL"/>
</dbReference>
<feature type="domain" description="MOFRL" evidence="1">
    <location>
        <begin position="406"/>
        <end position="502"/>
    </location>
</feature>
<dbReference type="InterPro" id="IPR037035">
    <property type="entry name" value="GK-like_C_sf"/>
</dbReference>
<accession>C1AA69</accession>
<evidence type="ECO:0000259" key="1">
    <source>
        <dbReference type="Pfam" id="PF05161"/>
    </source>
</evidence>
<dbReference type="Proteomes" id="UP000002209">
    <property type="component" value="Chromosome"/>
</dbReference>
<evidence type="ECO:0000313" key="3">
    <source>
        <dbReference type="EMBL" id="BAH39667.1"/>
    </source>
</evidence>
<gene>
    <name evidence="3" type="ordered locus">GAU_2625</name>
</gene>
<evidence type="ECO:0000259" key="2">
    <source>
        <dbReference type="Pfam" id="PF13660"/>
    </source>
</evidence>
<reference evidence="4" key="1">
    <citation type="submission" date="2006-03" db="EMBL/GenBank/DDBJ databases">
        <title>Complete genome sequence of Gemmatimonas aurantiaca T-27 that represents a novel phylum Gemmatimonadetes.</title>
        <authorList>
            <person name="Takasaki K."/>
            <person name="Ichikawa N."/>
            <person name="Miura H."/>
            <person name="Matsushita S."/>
            <person name="Watanabe Y."/>
            <person name="Oguchi A."/>
            <person name="Ankai A."/>
            <person name="Yashiro I."/>
            <person name="Takahashi M."/>
            <person name="Terui Y."/>
            <person name="Fukui S."/>
            <person name="Yokoyama H."/>
            <person name="Tanikawa S."/>
            <person name="Hanada S."/>
            <person name="Kamagata Y."/>
            <person name="Fujita N."/>
        </authorList>
    </citation>
    <scope>NUCLEOTIDE SEQUENCE [LARGE SCALE GENOMIC DNA]</scope>
    <source>
        <strain evidence="4">T-27 / DSM 14586 / JCM 11422 / NBRC 100505</strain>
    </source>
</reference>
<protein>
    <submittedName>
        <fullName evidence="3">Putative glycerate kinase</fullName>
    </submittedName>
</protein>
<evidence type="ECO:0000313" key="4">
    <source>
        <dbReference type="Proteomes" id="UP000002209"/>
    </source>
</evidence>
<dbReference type="eggNOG" id="COG2379">
    <property type="taxonomic scope" value="Bacteria"/>
</dbReference>
<sequence length="510" mass="52218">MKDTRALLAALHAAAVQGAAPYLHTTRAVDRWLIAQRARRSDTPLPPVHVFALGKAAWAMAEGACAALADHDLVVAGGVVVSNHLPTGGTAGQIAPLPSVLRRALGDHPVPGPASLDAADQIDEAIRDIEPGALVLVLLSGGTTALCAAPTAALSQAVGDAERAQAHIANLAQTLLESGLAIHEMNTIRRRVLRFGAGRLASAIAKRGVIAIGTFAISDVIGDEPSVIGSGPCSPDPIDDGDFLALLDAHDLRPRLERAMSTALGLEGHSTPPAVPRANDPAFALVDYTLVARNADAVAAMADAARGQGIDVVLTDEDPLAGDADALGSALAARAIRQARTMPPGTSTVLLAGGEPVVNLRATIERAVQHGDEDDARLAESHHDVPALVDAPLVPPRPSAADEPMLGGRMQVLALSAALALEQAAMRGDTTAWRIALVAAGTDGRDGPTDAAGAIVDAAVPALARRAGRTPEADLDTGRSWFSLDAADALLRTGPSGTNVMDVVAVLIRT</sequence>
<feature type="domain" description="MOFRL-associated" evidence="2">
    <location>
        <begin position="8"/>
        <end position="264"/>
    </location>
</feature>
<dbReference type="GO" id="GO:0005737">
    <property type="term" value="C:cytoplasm"/>
    <property type="evidence" value="ECO:0007669"/>
    <property type="project" value="TreeGrafter"/>
</dbReference>
<dbReference type="Pfam" id="PF05161">
    <property type="entry name" value="MOFRL"/>
    <property type="match status" value="1"/>
</dbReference>
<name>C1AA69_GEMAT</name>
<dbReference type="KEGG" id="gau:GAU_2625"/>
<dbReference type="InterPro" id="IPR025286">
    <property type="entry name" value="MOFRL_assoc_dom"/>
</dbReference>
<dbReference type="SUPFAM" id="SSF82544">
    <property type="entry name" value="GckA/TtuD-like"/>
    <property type="match status" value="2"/>
</dbReference>
<proteinExistence type="predicted"/>
<dbReference type="Gene3D" id="3.40.1480.10">
    <property type="entry name" value="MOFRL domain"/>
    <property type="match status" value="2"/>
</dbReference>
<dbReference type="HOGENOM" id="CLU_032279_1_1_0"/>
<dbReference type="PANTHER" id="PTHR12227:SF0">
    <property type="entry name" value="GLYCERATE KINASE"/>
    <property type="match status" value="1"/>
</dbReference>